<feature type="transmembrane region" description="Helical" evidence="14">
    <location>
        <begin position="21"/>
        <end position="41"/>
    </location>
</feature>
<keyword evidence="16" id="KW-1185">Reference proteome</keyword>
<dbReference type="EC" id="2.4.1.135" evidence="3 14"/>
<keyword evidence="12 14" id="KW-0479">Metal-binding</keyword>
<dbReference type="GO" id="GO:0015018">
    <property type="term" value="F:galactosylgalactosylxylosylprotein 3-beta-glucuronosyltransferase activity"/>
    <property type="evidence" value="ECO:0007669"/>
    <property type="project" value="UniProtKB-UniRule"/>
</dbReference>
<comment type="caution">
    <text evidence="15">The sequence shown here is derived from an EMBL/GenBank/DDBJ whole genome shotgun (WGS) entry which is preliminary data.</text>
</comment>
<gene>
    <name evidence="15" type="ORF">BOKJ2_LOCUS9392</name>
</gene>
<keyword evidence="7 14" id="KW-1133">Transmembrane helix</keyword>
<dbReference type="PANTHER" id="PTHR10896:SF30">
    <property type="entry name" value="GALACTOSYLGALACTOSYLXYLOSYLPROTEIN 3-BETA-GLUCURONOSYLTRANSFERASE"/>
    <property type="match status" value="1"/>
</dbReference>
<proteinExistence type="inferred from homology"/>
<protein>
    <recommendedName>
        <fullName evidence="3 14">Galactosylgalactosylxylosylprotein 3-beta-glucuronosyltransferase</fullName>
        <ecNumber evidence="3 14">2.4.1.135</ecNumber>
    </recommendedName>
</protein>
<name>A0A811L1R7_9BILA</name>
<keyword evidence="4 14" id="KW-0808">Transferase</keyword>
<dbReference type="GO" id="GO:0000139">
    <property type="term" value="C:Golgi membrane"/>
    <property type="evidence" value="ECO:0007669"/>
    <property type="project" value="UniProtKB-SubCell"/>
</dbReference>
<keyword evidence="6 14" id="KW-0735">Signal-anchor</keyword>
<evidence type="ECO:0000256" key="6">
    <source>
        <dbReference type="ARBA" id="ARBA00022968"/>
    </source>
</evidence>
<dbReference type="EMBL" id="CAJFCW020000004">
    <property type="protein sequence ID" value="CAG9114932.1"/>
    <property type="molecule type" value="Genomic_DNA"/>
</dbReference>
<comment type="cofactor">
    <cofactor evidence="12 14">
        <name>Mn(2+)</name>
        <dbReference type="ChEBI" id="CHEBI:29035"/>
    </cofactor>
</comment>
<evidence type="ECO:0000256" key="3">
    <source>
        <dbReference type="ARBA" id="ARBA00012641"/>
    </source>
</evidence>
<dbReference type="PANTHER" id="PTHR10896">
    <property type="entry name" value="GALACTOSYLGALACTOSYLXYLOSYLPROTEIN 3-BETA-GLUCURONOSYLTRANSFERASE BETA-1,3-GLUCURONYLTRANSFERASE"/>
    <property type="match status" value="1"/>
</dbReference>
<dbReference type="EMBL" id="CAJFDH010000004">
    <property type="protein sequence ID" value="CAD5221333.1"/>
    <property type="molecule type" value="Genomic_DNA"/>
</dbReference>
<dbReference type="CDD" id="cd00218">
    <property type="entry name" value="GlcAT-I"/>
    <property type="match status" value="1"/>
</dbReference>
<dbReference type="SUPFAM" id="SSF53448">
    <property type="entry name" value="Nucleotide-diphospho-sugar transferases"/>
    <property type="match status" value="1"/>
</dbReference>
<evidence type="ECO:0000256" key="12">
    <source>
        <dbReference type="PIRSR" id="PIRSR605027-3"/>
    </source>
</evidence>
<keyword evidence="14" id="KW-0333">Golgi apparatus</keyword>
<evidence type="ECO:0000256" key="7">
    <source>
        <dbReference type="ARBA" id="ARBA00022989"/>
    </source>
</evidence>
<evidence type="ECO:0000313" key="16">
    <source>
        <dbReference type="Proteomes" id="UP000614601"/>
    </source>
</evidence>
<dbReference type="GO" id="GO:0005975">
    <property type="term" value="P:carbohydrate metabolic process"/>
    <property type="evidence" value="ECO:0007669"/>
    <property type="project" value="TreeGrafter"/>
</dbReference>
<dbReference type="InterPro" id="IPR005027">
    <property type="entry name" value="Glyco_trans_43"/>
</dbReference>
<comment type="subcellular location">
    <subcellularLocation>
        <location evidence="14">Golgi apparatus membrane</location>
        <topology evidence="14">Single-pass type II membrane protein</topology>
    </subcellularLocation>
    <subcellularLocation>
        <location evidence="1">Membrane</location>
        <topology evidence="1">Single-pass type II membrane protein</topology>
    </subcellularLocation>
</comment>
<keyword evidence="5 14" id="KW-0812">Transmembrane</keyword>
<feature type="binding site" evidence="12">
    <location>
        <position position="162"/>
    </location>
    <ligand>
        <name>Mn(2+)</name>
        <dbReference type="ChEBI" id="CHEBI:29035"/>
    </ligand>
</feature>
<evidence type="ECO:0000256" key="10">
    <source>
        <dbReference type="ARBA" id="ARBA00047979"/>
    </source>
</evidence>
<accession>A0A811L1R7</accession>
<comment type="similarity">
    <text evidence="2 14">Belongs to the glycosyltransferase 43 family.</text>
</comment>
<dbReference type="Gene3D" id="3.90.550.10">
    <property type="entry name" value="Spore Coat Polysaccharide Biosynthesis Protein SpsA, Chain A"/>
    <property type="match status" value="1"/>
</dbReference>
<dbReference type="AlphaFoldDB" id="A0A811L1R7"/>
<sequence>MTSSTDVKSKQQLKKEDLWKCASIFLFILLTTSVSIILLLLSHRDVCTNEYHTSLIESQPKIFIITPTYARPERLADLTMLAQVLMHVKNIHWVVVEDGGRIAEPVERLLHRTEIEHTYFSAVTPDYLPKRGWAQRNAALRHLREKYIAYTDHALVYFADDDNSYDYRVFDDYIRKVKRLGVWAVGLAASSRIEAPNVDNDTVIGWNVMYRPHRRYAVDMAGFAVSLRLILGTLALFGKDCVGSDPEDCFLRQIGVPLSELEPFGHDTDPKDVLVWHTKTVVSKMKGESYGYVFEEKHL</sequence>
<keyword evidence="8 14" id="KW-0472">Membrane</keyword>
<feature type="site" description="Interaction with galactose moiety of substrate glycoprotein" evidence="13">
    <location>
        <position position="194"/>
    </location>
</feature>
<comment type="catalytic activity">
    <reaction evidence="10 14">
        <text>3-O-(beta-D-galactosyl-(1-&gt;3)-beta-D-galactosyl-(1-&gt;4)-beta-D-xylosyl)-L-seryl-[protein] + UDP-alpha-D-glucuronate = 3-O-(beta-D-GlcA-(1-&gt;3)-beta-D-Gal-(1-&gt;3)-beta-D-Gal-(1-&gt;4)-beta-D-Xyl)-L-seryl-[protein] + UDP + H(+)</text>
        <dbReference type="Rhea" id="RHEA:24168"/>
        <dbReference type="Rhea" id="RHEA-COMP:12571"/>
        <dbReference type="Rhea" id="RHEA-COMP:12573"/>
        <dbReference type="ChEBI" id="CHEBI:15378"/>
        <dbReference type="ChEBI" id="CHEBI:58052"/>
        <dbReference type="ChEBI" id="CHEBI:58223"/>
        <dbReference type="ChEBI" id="CHEBI:132090"/>
        <dbReference type="ChEBI" id="CHEBI:132093"/>
        <dbReference type="EC" id="2.4.1.135"/>
    </reaction>
</comment>
<dbReference type="OrthoDB" id="675023at2759"/>
<comment type="pathway">
    <text evidence="14">Protein modification; protein glycosylation.</text>
</comment>
<evidence type="ECO:0000256" key="8">
    <source>
        <dbReference type="ARBA" id="ARBA00023136"/>
    </source>
</evidence>
<dbReference type="Proteomes" id="UP000614601">
    <property type="component" value="Unassembled WGS sequence"/>
</dbReference>
<dbReference type="UniPathway" id="UPA00378"/>
<evidence type="ECO:0000256" key="13">
    <source>
        <dbReference type="PIRSR" id="PIRSR605027-4"/>
    </source>
</evidence>
<feature type="active site" description="Proton donor/acceptor" evidence="11">
    <location>
        <position position="247"/>
    </location>
</feature>
<keyword evidence="12 14" id="KW-0464">Manganese</keyword>
<dbReference type="InterPro" id="IPR029044">
    <property type="entry name" value="Nucleotide-diphossugar_trans"/>
</dbReference>
<evidence type="ECO:0000256" key="14">
    <source>
        <dbReference type="RuleBase" id="RU363127"/>
    </source>
</evidence>
<dbReference type="Pfam" id="PF03360">
    <property type="entry name" value="Glyco_transf_43"/>
    <property type="match status" value="1"/>
</dbReference>
<dbReference type="Proteomes" id="UP000783686">
    <property type="component" value="Unassembled WGS sequence"/>
</dbReference>
<evidence type="ECO:0000313" key="15">
    <source>
        <dbReference type="EMBL" id="CAD5221333.1"/>
    </source>
</evidence>
<evidence type="ECO:0000256" key="9">
    <source>
        <dbReference type="ARBA" id="ARBA00023180"/>
    </source>
</evidence>
<dbReference type="GO" id="GO:0050650">
    <property type="term" value="P:chondroitin sulfate proteoglycan biosynthetic process"/>
    <property type="evidence" value="ECO:0007669"/>
    <property type="project" value="TreeGrafter"/>
</dbReference>
<dbReference type="GO" id="GO:0046872">
    <property type="term" value="F:metal ion binding"/>
    <property type="evidence" value="ECO:0007669"/>
    <property type="project" value="UniProtKB-KW"/>
</dbReference>
<evidence type="ECO:0000256" key="4">
    <source>
        <dbReference type="ARBA" id="ARBA00022679"/>
    </source>
</evidence>
<organism evidence="15 16">
    <name type="scientific">Bursaphelenchus okinawaensis</name>
    <dbReference type="NCBI Taxonomy" id="465554"/>
    <lineage>
        <taxon>Eukaryota</taxon>
        <taxon>Metazoa</taxon>
        <taxon>Ecdysozoa</taxon>
        <taxon>Nematoda</taxon>
        <taxon>Chromadorea</taxon>
        <taxon>Rhabditida</taxon>
        <taxon>Tylenchina</taxon>
        <taxon>Tylenchomorpha</taxon>
        <taxon>Aphelenchoidea</taxon>
        <taxon>Aphelenchoididae</taxon>
        <taxon>Bursaphelenchus</taxon>
    </lineage>
</organism>
<evidence type="ECO:0000256" key="5">
    <source>
        <dbReference type="ARBA" id="ARBA00022692"/>
    </source>
</evidence>
<reference evidence="15" key="1">
    <citation type="submission" date="2020-09" db="EMBL/GenBank/DDBJ databases">
        <authorList>
            <person name="Kikuchi T."/>
        </authorList>
    </citation>
    <scope>NUCLEOTIDE SEQUENCE</scope>
    <source>
        <strain evidence="15">SH1</strain>
    </source>
</reference>
<evidence type="ECO:0000256" key="1">
    <source>
        <dbReference type="ARBA" id="ARBA00004606"/>
    </source>
</evidence>
<keyword evidence="9" id="KW-0325">Glycoprotein</keyword>
<evidence type="ECO:0000256" key="2">
    <source>
        <dbReference type="ARBA" id="ARBA00007706"/>
    </source>
</evidence>
<evidence type="ECO:0000256" key="11">
    <source>
        <dbReference type="PIRSR" id="PIRSR605027-1"/>
    </source>
</evidence>